<dbReference type="InterPro" id="IPR005845">
    <property type="entry name" value="A-D-PHexomutase_a/b/a-II"/>
</dbReference>
<feature type="domain" description="Alpha-D-phosphohexomutase alpha/beta/alpha" evidence="10">
    <location>
        <begin position="154"/>
        <end position="242"/>
    </location>
</feature>
<dbReference type="RefSeq" id="WP_176965474.1">
    <property type="nucleotide sequence ID" value="NZ_CP058215.1"/>
</dbReference>
<dbReference type="InterPro" id="IPR016055">
    <property type="entry name" value="A-D-PHexomutase_a/b/a-I/II/III"/>
</dbReference>
<evidence type="ECO:0000313" key="12">
    <source>
        <dbReference type="EMBL" id="QLC50418.1"/>
    </source>
</evidence>
<dbReference type="PANTHER" id="PTHR43771">
    <property type="entry name" value="PHOSPHOMANNOMUTASE"/>
    <property type="match status" value="1"/>
</dbReference>
<dbReference type="FunFam" id="3.40.120.10:FF:000003">
    <property type="entry name" value="Phosphoglucosamine mutase"/>
    <property type="match status" value="1"/>
</dbReference>
<name>A0A7D5E8G0_9EURY</name>
<dbReference type="AlphaFoldDB" id="A0A7D5E8G0"/>
<dbReference type="InterPro" id="IPR005846">
    <property type="entry name" value="A-D-PHexomutase_a/b/a-III"/>
</dbReference>
<dbReference type="PROSITE" id="PS00710">
    <property type="entry name" value="PGM_PMM"/>
    <property type="match status" value="1"/>
</dbReference>
<dbReference type="Pfam" id="PF02879">
    <property type="entry name" value="PGM_PMM_II"/>
    <property type="match status" value="1"/>
</dbReference>
<dbReference type="SUPFAM" id="SSF53738">
    <property type="entry name" value="Phosphoglucomutase, first 3 domains"/>
    <property type="match status" value="3"/>
</dbReference>
<keyword evidence="5 7" id="KW-0460">Magnesium</keyword>
<feature type="domain" description="Alpha-D-phosphohexomutase alpha/beta/alpha" evidence="11">
    <location>
        <begin position="247"/>
        <end position="348"/>
    </location>
</feature>
<dbReference type="GO" id="GO:0005975">
    <property type="term" value="P:carbohydrate metabolic process"/>
    <property type="evidence" value="ECO:0007669"/>
    <property type="project" value="InterPro"/>
</dbReference>
<dbReference type="InterPro" id="IPR005843">
    <property type="entry name" value="A-D-PHexomutase_C"/>
</dbReference>
<sequence>MKLFGSSGIRGIANRDITVDLALKVGLALGKSKKTAVIGRDPRVAGEMIEHALISGLVSAGCDVVRVGLVTTPTLAYSARHYDCGVMITASHNPAEYVGIKLWNPDGMAFDSQQQEEIESIIEKEDFKHVQWDNVGEIGSYDGAVRDHTDMILKNSGKSSMRVVLDCGCGAGGTITPTLLRKMGCEVITLNAQLDGHFPARNPEPNEKNLGMLMKVVKELDASLGIAHDGDADRMMAVDEKGNFVTGDEMLAIFASGECEGRSKIAVPVDTSMIVDDALPEAEIIRTRVGDVYVAEKMKEQGADFGGEPSGSWIFPRISYCPDGIYAAARLVDIVKETPLSELKESLPQYPTLRGTLACDDSAKEKLMEDVKEKLGSMGTVSDIDGIRVEMENGWVLVRPSGTEPKIRITAQSGENVEELYETTEALVKECLQ</sequence>
<dbReference type="InterPro" id="IPR005844">
    <property type="entry name" value="A-D-PHexomutase_a/b/a-I"/>
</dbReference>
<keyword evidence="13" id="KW-1185">Reference proteome</keyword>
<dbReference type="InterPro" id="IPR005841">
    <property type="entry name" value="Alpha-D-phosphohexomutase_SF"/>
</dbReference>
<evidence type="ECO:0000256" key="6">
    <source>
        <dbReference type="ARBA" id="ARBA00023235"/>
    </source>
</evidence>
<dbReference type="NCBIfam" id="TIGR03990">
    <property type="entry name" value="Arch_GlmM"/>
    <property type="match status" value="1"/>
</dbReference>
<dbReference type="Pfam" id="PF00408">
    <property type="entry name" value="PGM_PMM_IV"/>
    <property type="match status" value="1"/>
</dbReference>
<evidence type="ECO:0000256" key="7">
    <source>
        <dbReference type="RuleBase" id="RU004326"/>
    </source>
</evidence>
<evidence type="ECO:0000256" key="2">
    <source>
        <dbReference type="ARBA" id="ARBA00010231"/>
    </source>
</evidence>
<dbReference type="CDD" id="cd03087">
    <property type="entry name" value="PGM_like1"/>
    <property type="match status" value="1"/>
</dbReference>
<dbReference type="PANTHER" id="PTHR43771:SF1">
    <property type="entry name" value="PHOSPHOMANNOMUTASE"/>
    <property type="match status" value="1"/>
</dbReference>
<dbReference type="InterPro" id="IPR024086">
    <property type="entry name" value="GlmM_arc-type"/>
</dbReference>
<dbReference type="PRINTS" id="PR00509">
    <property type="entry name" value="PGMPMM"/>
</dbReference>
<comment type="cofactor">
    <cofactor evidence="1">
        <name>Mg(2+)</name>
        <dbReference type="ChEBI" id="CHEBI:18420"/>
    </cofactor>
</comment>
<dbReference type="Gene3D" id="3.40.120.10">
    <property type="entry name" value="Alpha-D-Glucose-1,6-Bisphosphate, subunit A, domain 3"/>
    <property type="match status" value="3"/>
</dbReference>
<dbReference type="Pfam" id="PF02878">
    <property type="entry name" value="PGM_PMM_I"/>
    <property type="match status" value="1"/>
</dbReference>
<comment type="similarity">
    <text evidence="2 7">Belongs to the phosphohexose mutase family.</text>
</comment>
<keyword evidence="6 12" id="KW-0413">Isomerase</keyword>
<dbReference type="GeneID" id="55821866"/>
<dbReference type="GO" id="GO:0008966">
    <property type="term" value="F:phosphoglucosamine mutase activity"/>
    <property type="evidence" value="ECO:0007669"/>
    <property type="project" value="UniProtKB-EC"/>
</dbReference>
<dbReference type="InterPro" id="IPR016066">
    <property type="entry name" value="A-D-PHexomutase_CS"/>
</dbReference>
<accession>A0A7D5E8G0</accession>
<feature type="domain" description="Alpha-D-phosphohexomutase C-terminal" evidence="8">
    <location>
        <begin position="359"/>
        <end position="413"/>
    </location>
</feature>
<keyword evidence="3" id="KW-0597">Phosphoprotein</keyword>
<dbReference type="EC" id="5.4.2.10" evidence="12"/>
<organism evidence="12 13">
    <name type="scientific">Methanolobus zinderi</name>
    <dbReference type="NCBI Taxonomy" id="536044"/>
    <lineage>
        <taxon>Archaea</taxon>
        <taxon>Methanobacteriati</taxon>
        <taxon>Methanobacteriota</taxon>
        <taxon>Stenosarchaea group</taxon>
        <taxon>Methanomicrobia</taxon>
        <taxon>Methanosarcinales</taxon>
        <taxon>Methanosarcinaceae</taxon>
        <taxon>Methanolobus</taxon>
    </lineage>
</organism>
<evidence type="ECO:0000259" key="11">
    <source>
        <dbReference type="Pfam" id="PF02880"/>
    </source>
</evidence>
<evidence type="ECO:0000256" key="4">
    <source>
        <dbReference type="ARBA" id="ARBA00022723"/>
    </source>
</evidence>
<dbReference type="Pfam" id="PF02880">
    <property type="entry name" value="PGM_PMM_III"/>
    <property type="match status" value="1"/>
</dbReference>
<dbReference type="Proteomes" id="UP000509594">
    <property type="component" value="Chromosome"/>
</dbReference>
<dbReference type="Gene3D" id="3.30.310.50">
    <property type="entry name" value="Alpha-D-phosphohexomutase, C-terminal domain"/>
    <property type="match status" value="1"/>
</dbReference>
<evidence type="ECO:0000256" key="1">
    <source>
        <dbReference type="ARBA" id="ARBA00001946"/>
    </source>
</evidence>
<evidence type="ECO:0000256" key="3">
    <source>
        <dbReference type="ARBA" id="ARBA00022553"/>
    </source>
</evidence>
<dbReference type="OrthoDB" id="10363at2157"/>
<dbReference type="KEGG" id="mzi:HWN40_09285"/>
<dbReference type="SUPFAM" id="SSF55957">
    <property type="entry name" value="Phosphoglucomutase, C-terminal domain"/>
    <property type="match status" value="1"/>
</dbReference>
<proteinExistence type="inferred from homology"/>
<evidence type="ECO:0000259" key="9">
    <source>
        <dbReference type="Pfam" id="PF02878"/>
    </source>
</evidence>
<gene>
    <name evidence="12" type="primary">glmM</name>
    <name evidence="12" type="ORF">HWN40_09285</name>
</gene>
<dbReference type="EMBL" id="CP058215">
    <property type="protein sequence ID" value="QLC50418.1"/>
    <property type="molecule type" value="Genomic_DNA"/>
</dbReference>
<dbReference type="InterPro" id="IPR036900">
    <property type="entry name" value="A-D-PHexomutase_C_sf"/>
</dbReference>
<evidence type="ECO:0000256" key="5">
    <source>
        <dbReference type="ARBA" id="ARBA00022842"/>
    </source>
</evidence>
<feature type="domain" description="Alpha-D-phosphohexomutase alpha/beta/alpha" evidence="9">
    <location>
        <begin position="2"/>
        <end position="128"/>
    </location>
</feature>
<evidence type="ECO:0000259" key="8">
    <source>
        <dbReference type="Pfam" id="PF00408"/>
    </source>
</evidence>
<evidence type="ECO:0000313" key="13">
    <source>
        <dbReference type="Proteomes" id="UP000509594"/>
    </source>
</evidence>
<dbReference type="FunFam" id="3.40.120.10:FF:000001">
    <property type="entry name" value="Phosphoglucosamine mutase"/>
    <property type="match status" value="1"/>
</dbReference>
<reference evidence="12 13" key="1">
    <citation type="submission" date="2020-06" db="EMBL/GenBank/DDBJ databases">
        <title>Methanolobus halotolerans sp. nov., isolated from a saline lake Tus in Siberia.</title>
        <authorList>
            <person name="Shen Y."/>
            <person name="Chen S.-C."/>
            <person name="Lai M.-C."/>
            <person name="Huang H.-H."/>
            <person name="Chiu H.-H."/>
            <person name="Tang S.-L."/>
            <person name="Rogozin D.Y."/>
            <person name="Degermendzhy A.G."/>
        </authorList>
    </citation>
    <scope>NUCLEOTIDE SEQUENCE [LARGE SCALE GENOMIC DNA]</scope>
    <source>
        <strain evidence="12 13">DSM 21339</strain>
    </source>
</reference>
<keyword evidence="4 7" id="KW-0479">Metal-binding</keyword>
<protein>
    <submittedName>
        <fullName evidence="12">Phosphoglucosamine mutase</fullName>
        <ecNumber evidence="12">5.4.2.10</ecNumber>
    </submittedName>
</protein>
<dbReference type="GO" id="GO:0000287">
    <property type="term" value="F:magnesium ion binding"/>
    <property type="evidence" value="ECO:0007669"/>
    <property type="project" value="InterPro"/>
</dbReference>
<evidence type="ECO:0000259" key="10">
    <source>
        <dbReference type="Pfam" id="PF02879"/>
    </source>
</evidence>